<evidence type="ECO:0000256" key="3">
    <source>
        <dbReference type="ARBA" id="ARBA00007970"/>
    </source>
</evidence>
<dbReference type="InterPro" id="IPR050106">
    <property type="entry name" value="HistidinolP_aminotransfase"/>
</dbReference>
<dbReference type="InterPro" id="IPR015421">
    <property type="entry name" value="PyrdxlP-dep_Trfase_major"/>
</dbReference>
<name>A0A2H3PAR1_9BACT</name>
<dbReference type="InterPro" id="IPR015424">
    <property type="entry name" value="PyrdxlP-dep_Trfase"/>
</dbReference>
<feature type="modified residue" description="N6-(pyridoxal phosphate)lysine" evidence="11">
    <location>
        <position position="227"/>
    </location>
</feature>
<dbReference type="RefSeq" id="WP_098060757.1">
    <property type="nucleotide sequence ID" value="NZ_PDEP01000001.1"/>
</dbReference>
<dbReference type="NCBIfam" id="TIGR01141">
    <property type="entry name" value="hisC"/>
    <property type="match status" value="1"/>
</dbReference>
<dbReference type="GO" id="GO:0000105">
    <property type="term" value="P:L-histidine biosynthetic process"/>
    <property type="evidence" value="ECO:0007669"/>
    <property type="project" value="UniProtKB-UniRule"/>
</dbReference>
<dbReference type="InterPro" id="IPR005861">
    <property type="entry name" value="HisP_aminotrans"/>
</dbReference>
<organism evidence="13 14">
    <name type="scientific">Longimonas halophila</name>
    <dbReference type="NCBI Taxonomy" id="1469170"/>
    <lineage>
        <taxon>Bacteria</taxon>
        <taxon>Pseudomonadati</taxon>
        <taxon>Rhodothermota</taxon>
        <taxon>Rhodothermia</taxon>
        <taxon>Rhodothermales</taxon>
        <taxon>Salisaetaceae</taxon>
        <taxon>Longimonas</taxon>
    </lineage>
</organism>
<evidence type="ECO:0000313" key="13">
    <source>
        <dbReference type="EMBL" id="PEN09358.1"/>
    </source>
</evidence>
<keyword evidence="5 11" id="KW-0032">Aminotransferase</keyword>
<evidence type="ECO:0000313" key="14">
    <source>
        <dbReference type="Proteomes" id="UP000221024"/>
    </source>
</evidence>
<keyword evidence="7 11" id="KW-0808">Transferase</keyword>
<comment type="subunit">
    <text evidence="4 11">Homodimer.</text>
</comment>
<dbReference type="Pfam" id="PF00155">
    <property type="entry name" value="Aminotran_1_2"/>
    <property type="match status" value="1"/>
</dbReference>
<comment type="similarity">
    <text evidence="3 11">Belongs to the class-II pyridoxal-phosphate-dependent aminotransferase family. Histidinol-phosphate aminotransferase subfamily.</text>
</comment>
<dbReference type="PROSITE" id="PS00599">
    <property type="entry name" value="AA_TRANSFER_CLASS_2"/>
    <property type="match status" value="1"/>
</dbReference>
<dbReference type="GO" id="GO:0030170">
    <property type="term" value="F:pyridoxal phosphate binding"/>
    <property type="evidence" value="ECO:0007669"/>
    <property type="project" value="InterPro"/>
</dbReference>
<evidence type="ECO:0000256" key="7">
    <source>
        <dbReference type="ARBA" id="ARBA00022679"/>
    </source>
</evidence>
<evidence type="ECO:0000256" key="6">
    <source>
        <dbReference type="ARBA" id="ARBA00022605"/>
    </source>
</evidence>
<keyword evidence="9 11" id="KW-0368">Histidine biosynthesis</keyword>
<evidence type="ECO:0000256" key="9">
    <source>
        <dbReference type="ARBA" id="ARBA00023102"/>
    </source>
</evidence>
<evidence type="ECO:0000256" key="4">
    <source>
        <dbReference type="ARBA" id="ARBA00011738"/>
    </source>
</evidence>
<dbReference type="Gene3D" id="3.40.640.10">
    <property type="entry name" value="Type I PLP-dependent aspartate aminotransferase-like (Major domain)"/>
    <property type="match status" value="1"/>
</dbReference>
<dbReference type="UniPathway" id="UPA00031">
    <property type="reaction ID" value="UER00012"/>
</dbReference>
<feature type="domain" description="Aminotransferase class I/classII large" evidence="12">
    <location>
        <begin position="38"/>
        <end position="363"/>
    </location>
</feature>
<comment type="cofactor">
    <cofactor evidence="1 11">
        <name>pyridoxal 5'-phosphate</name>
        <dbReference type="ChEBI" id="CHEBI:597326"/>
    </cofactor>
</comment>
<dbReference type="InterPro" id="IPR001917">
    <property type="entry name" value="Aminotrans_II_pyridoxalP_BS"/>
</dbReference>
<dbReference type="Gene3D" id="3.90.1150.10">
    <property type="entry name" value="Aspartate Aminotransferase, domain 1"/>
    <property type="match status" value="1"/>
</dbReference>
<dbReference type="EC" id="2.6.1.9" evidence="11"/>
<keyword evidence="14" id="KW-1185">Reference proteome</keyword>
<evidence type="ECO:0000256" key="5">
    <source>
        <dbReference type="ARBA" id="ARBA00022576"/>
    </source>
</evidence>
<keyword evidence="8 11" id="KW-0663">Pyridoxal phosphate</keyword>
<evidence type="ECO:0000256" key="11">
    <source>
        <dbReference type="HAMAP-Rule" id="MF_01023"/>
    </source>
</evidence>
<dbReference type="AlphaFoldDB" id="A0A2H3PAR1"/>
<dbReference type="OrthoDB" id="9813612at2"/>
<dbReference type="PANTHER" id="PTHR43643">
    <property type="entry name" value="HISTIDINOL-PHOSPHATE AMINOTRANSFERASE 2"/>
    <property type="match status" value="1"/>
</dbReference>
<keyword evidence="6 11" id="KW-0028">Amino-acid biosynthesis</keyword>
<dbReference type="GO" id="GO:0004400">
    <property type="term" value="F:histidinol-phosphate transaminase activity"/>
    <property type="evidence" value="ECO:0007669"/>
    <property type="project" value="UniProtKB-UniRule"/>
</dbReference>
<evidence type="ECO:0000256" key="2">
    <source>
        <dbReference type="ARBA" id="ARBA00005011"/>
    </source>
</evidence>
<evidence type="ECO:0000256" key="1">
    <source>
        <dbReference type="ARBA" id="ARBA00001933"/>
    </source>
</evidence>
<sequence>MDTASASPATLDTVMERIRPGVRNESPYLVGAPPRAEVKLNQNESPYDLPPALKAELIETLNDLAFNRYPAEQPSDLAEALAVHNDVSPEQVLVGNGSNELTYLFGLAFIAPDTPVVLPAPMFSLYEKVARLHDADLTTIPPRDDLHFDIDALVAAVTRTNAAMTVLTTPNNPTGLALPPSDLERVLQATPGIVVIDEAYVEFNEHPPATELLDAYPNLIILRTLSKAFGLAGLRLGYLMAHESVVTELMKARLPFMVDRFSEAVGRTVLQHPDLLNERVQQLKAHTRHLVDALSARSDVTTVPTQANFVLFAPQTKHADAVQDALAERGVLVRNMGGYDALQGYLRVCAGTETENKAFLDALDAVL</sequence>
<dbReference type="InterPro" id="IPR004839">
    <property type="entry name" value="Aminotransferase_I/II_large"/>
</dbReference>
<protein>
    <recommendedName>
        <fullName evidence="11">Histidinol-phosphate aminotransferase</fullName>
        <ecNumber evidence="11">2.6.1.9</ecNumber>
    </recommendedName>
    <alternativeName>
        <fullName evidence="11">Imidazole acetol-phosphate transaminase</fullName>
    </alternativeName>
</protein>
<dbReference type="SUPFAM" id="SSF53383">
    <property type="entry name" value="PLP-dependent transferases"/>
    <property type="match status" value="1"/>
</dbReference>
<evidence type="ECO:0000256" key="8">
    <source>
        <dbReference type="ARBA" id="ARBA00022898"/>
    </source>
</evidence>
<dbReference type="HAMAP" id="MF_01023">
    <property type="entry name" value="HisC_aminotrans_2"/>
    <property type="match status" value="1"/>
</dbReference>
<evidence type="ECO:0000256" key="10">
    <source>
        <dbReference type="ARBA" id="ARBA00047481"/>
    </source>
</evidence>
<reference evidence="13 14" key="1">
    <citation type="submission" date="2017-10" db="EMBL/GenBank/DDBJ databases">
        <title>Draft genome of Longimonas halophila.</title>
        <authorList>
            <person name="Goh K.M."/>
            <person name="Shamsir M.S."/>
            <person name="Lim S.W."/>
        </authorList>
    </citation>
    <scope>NUCLEOTIDE SEQUENCE [LARGE SCALE GENOMIC DNA]</scope>
    <source>
        <strain evidence="13 14">KCTC 42399</strain>
    </source>
</reference>
<evidence type="ECO:0000259" key="12">
    <source>
        <dbReference type="Pfam" id="PF00155"/>
    </source>
</evidence>
<accession>A0A2H3PAR1</accession>
<comment type="catalytic activity">
    <reaction evidence="10 11">
        <text>L-histidinol phosphate + 2-oxoglutarate = 3-(imidazol-4-yl)-2-oxopropyl phosphate + L-glutamate</text>
        <dbReference type="Rhea" id="RHEA:23744"/>
        <dbReference type="ChEBI" id="CHEBI:16810"/>
        <dbReference type="ChEBI" id="CHEBI:29985"/>
        <dbReference type="ChEBI" id="CHEBI:57766"/>
        <dbReference type="ChEBI" id="CHEBI:57980"/>
        <dbReference type="EC" id="2.6.1.9"/>
    </reaction>
</comment>
<proteinExistence type="inferred from homology"/>
<comment type="caution">
    <text evidence="13">The sequence shown here is derived from an EMBL/GenBank/DDBJ whole genome shotgun (WGS) entry which is preliminary data.</text>
</comment>
<comment type="pathway">
    <text evidence="2 11">Amino-acid biosynthesis; L-histidine biosynthesis; L-histidine from 5-phospho-alpha-D-ribose 1-diphosphate: step 7/9.</text>
</comment>
<dbReference type="CDD" id="cd00609">
    <property type="entry name" value="AAT_like"/>
    <property type="match status" value="1"/>
</dbReference>
<dbReference type="PANTHER" id="PTHR43643:SF6">
    <property type="entry name" value="HISTIDINOL-PHOSPHATE AMINOTRANSFERASE"/>
    <property type="match status" value="1"/>
</dbReference>
<dbReference type="Proteomes" id="UP000221024">
    <property type="component" value="Unassembled WGS sequence"/>
</dbReference>
<dbReference type="EMBL" id="PDEP01000001">
    <property type="protein sequence ID" value="PEN09358.1"/>
    <property type="molecule type" value="Genomic_DNA"/>
</dbReference>
<gene>
    <name evidence="11 13" type="primary">hisC</name>
    <name evidence="13" type="ORF">CRI93_01115</name>
</gene>
<dbReference type="InterPro" id="IPR015422">
    <property type="entry name" value="PyrdxlP-dep_Trfase_small"/>
</dbReference>